<dbReference type="SUPFAM" id="SSF52821">
    <property type="entry name" value="Rhodanese/Cell cycle control phosphatase"/>
    <property type="match status" value="1"/>
</dbReference>
<dbReference type="PROSITE" id="PS50206">
    <property type="entry name" value="RHODANESE_3"/>
    <property type="match status" value="1"/>
</dbReference>
<dbReference type="Proteomes" id="UP000321814">
    <property type="component" value="Unassembled WGS sequence"/>
</dbReference>
<dbReference type="CDD" id="cd01521">
    <property type="entry name" value="RHOD_PspE2"/>
    <property type="match status" value="1"/>
</dbReference>
<dbReference type="PANTHER" id="PTHR43031">
    <property type="entry name" value="FAD-DEPENDENT OXIDOREDUCTASE"/>
    <property type="match status" value="1"/>
</dbReference>
<dbReference type="InterPro" id="IPR050229">
    <property type="entry name" value="GlpE_sulfurtransferase"/>
</dbReference>
<comment type="caution">
    <text evidence="2">The sequence shown here is derived from an EMBL/GenBank/DDBJ whole genome shotgun (WGS) entry which is preliminary data.</text>
</comment>
<accession>A0A5C8LYP1</accession>
<dbReference type="PANTHER" id="PTHR43031:SF1">
    <property type="entry name" value="PYRIDINE NUCLEOTIDE-DISULPHIDE OXIDOREDUCTASE"/>
    <property type="match status" value="1"/>
</dbReference>
<feature type="domain" description="Rhodanese" evidence="1">
    <location>
        <begin position="40"/>
        <end position="130"/>
    </location>
</feature>
<dbReference type="AlphaFoldDB" id="A0A5C8LYP1"/>
<sequence>MSSMVSRPAAAGSAQAIAHFSALLQFETDCWDVQHAISNKRQDFVLLDVRGETAYAQGHLPEAVCFPHSRISADTVAGYPADTLFVVYCAGPHCNGADKAALKLAQLQRPVKKMIGGVTGWLDEDFRLIR</sequence>
<dbReference type="SMART" id="SM00450">
    <property type="entry name" value="RHOD"/>
    <property type="match status" value="1"/>
</dbReference>
<gene>
    <name evidence="2" type="ORF">FU839_06000</name>
</gene>
<organism evidence="2 3">
    <name type="scientific">Rheinheimera tangshanensis</name>
    <dbReference type="NCBI Taxonomy" id="400153"/>
    <lineage>
        <taxon>Bacteria</taxon>
        <taxon>Pseudomonadati</taxon>
        <taxon>Pseudomonadota</taxon>
        <taxon>Gammaproteobacteria</taxon>
        <taxon>Chromatiales</taxon>
        <taxon>Chromatiaceae</taxon>
        <taxon>Rheinheimera</taxon>
    </lineage>
</organism>
<name>A0A5C8LYP1_9GAMM</name>
<dbReference type="RefSeq" id="WP_147903623.1">
    <property type="nucleotide sequence ID" value="NZ_BAAAGC010000017.1"/>
</dbReference>
<dbReference type="Pfam" id="PF00581">
    <property type="entry name" value="Rhodanese"/>
    <property type="match status" value="1"/>
</dbReference>
<dbReference type="InterPro" id="IPR001763">
    <property type="entry name" value="Rhodanese-like_dom"/>
</dbReference>
<evidence type="ECO:0000259" key="1">
    <source>
        <dbReference type="PROSITE" id="PS50206"/>
    </source>
</evidence>
<keyword evidence="3" id="KW-1185">Reference proteome</keyword>
<dbReference type="OrthoDB" id="9814704at2"/>
<dbReference type="Gene3D" id="3.40.250.10">
    <property type="entry name" value="Rhodanese-like domain"/>
    <property type="match status" value="1"/>
</dbReference>
<proteinExistence type="predicted"/>
<protein>
    <submittedName>
        <fullName evidence="2">Rhodanese-like domain-containing protein</fullName>
    </submittedName>
</protein>
<evidence type="ECO:0000313" key="3">
    <source>
        <dbReference type="Proteomes" id="UP000321814"/>
    </source>
</evidence>
<reference evidence="2 3" key="1">
    <citation type="submission" date="2019-08" db="EMBL/GenBank/DDBJ databases">
        <title>Draft genome analysis of Rheinheimera tangshanensis isolated from the roots of fresh rice plants (Oryza sativa).</title>
        <authorList>
            <person name="Yu Q."/>
            <person name="Qi Y."/>
            <person name="Zhang H."/>
            <person name="Pu J."/>
        </authorList>
    </citation>
    <scope>NUCLEOTIDE SEQUENCE [LARGE SCALE GENOMIC DNA]</scope>
    <source>
        <strain evidence="2 3">JA3-B52</strain>
    </source>
</reference>
<dbReference type="InterPro" id="IPR036873">
    <property type="entry name" value="Rhodanese-like_dom_sf"/>
</dbReference>
<evidence type="ECO:0000313" key="2">
    <source>
        <dbReference type="EMBL" id="TXK82436.1"/>
    </source>
</evidence>
<dbReference type="EMBL" id="VRLR01000002">
    <property type="protein sequence ID" value="TXK82436.1"/>
    <property type="molecule type" value="Genomic_DNA"/>
</dbReference>